<dbReference type="Gene3D" id="3.10.450.50">
    <property type="match status" value="1"/>
</dbReference>
<evidence type="ECO:0000313" key="2">
    <source>
        <dbReference type="Proteomes" id="UP000315400"/>
    </source>
</evidence>
<evidence type="ECO:0000313" key="1">
    <source>
        <dbReference type="EMBL" id="TQF00633.1"/>
    </source>
</evidence>
<dbReference type="InterPro" id="IPR032710">
    <property type="entry name" value="NTF2-like_dom_sf"/>
</dbReference>
<gene>
    <name evidence="1" type="ORF">FKY71_02600</name>
</gene>
<dbReference type="EMBL" id="VIFK01000008">
    <property type="protein sequence ID" value="TQF00633.1"/>
    <property type="molecule type" value="Genomic_DNA"/>
</dbReference>
<reference evidence="1 2" key="1">
    <citation type="submission" date="2019-06" db="EMBL/GenBank/DDBJ databases">
        <title>Metagenome assembled Genome of Spiribacter salinus SL48-SHIP from the microbial mat of Salt Lake 48 (Novosibirsk region, Russia).</title>
        <authorList>
            <person name="Shipova A."/>
            <person name="Rozanov A.S."/>
            <person name="Bryanskaya A.V."/>
            <person name="Peltek S.E."/>
        </authorList>
    </citation>
    <scope>NUCLEOTIDE SEQUENCE [LARGE SCALE GENOMIC DNA]</scope>
    <source>
        <strain evidence="1">SL48-SHIP-2</strain>
    </source>
</reference>
<proteinExistence type="predicted"/>
<protein>
    <recommendedName>
        <fullName evidence="3">Nuclear transport factor 2 family protein</fullName>
    </recommendedName>
</protein>
<evidence type="ECO:0008006" key="3">
    <source>
        <dbReference type="Google" id="ProtNLM"/>
    </source>
</evidence>
<organism evidence="1 2">
    <name type="scientific">Spiribacter salinus</name>
    <dbReference type="NCBI Taxonomy" id="1335746"/>
    <lineage>
        <taxon>Bacteria</taxon>
        <taxon>Pseudomonadati</taxon>
        <taxon>Pseudomonadota</taxon>
        <taxon>Gammaproteobacteria</taxon>
        <taxon>Chromatiales</taxon>
        <taxon>Ectothiorhodospiraceae</taxon>
        <taxon>Spiribacter</taxon>
    </lineage>
</organism>
<comment type="caution">
    <text evidence="1">The sequence shown here is derived from an EMBL/GenBank/DDBJ whole genome shotgun (WGS) entry which is preliminary data.</text>
</comment>
<dbReference type="SUPFAM" id="SSF54427">
    <property type="entry name" value="NTF2-like"/>
    <property type="match status" value="1"/>
</dbReference>
<dbReference type="Proteomes" id="UP000315400">
    <property type="component" value="Unassembled WGS sequence"/>
</dbReference>
<sequence length="73" mass="8826">MFRTLFDSYRTIWNGKFEHTLDVENECIATRFNVRLEDLDGGEVELRNCNFWHCRDGKFERVYAFMNDANVLR</sequence>
<accession>A0A540VV69</accession>
<dbReference type="AlphaFoldDB" id="A0A540VV69"/>
<name>A0A540VV69_9GAMM</name>